<gene>
    <name evidence="8" type="ORF">CA982_22025</name>
</gene>
<dbReference type="Pfam" id="PF00196">
    <property type="entry name" value="GerE"/>
    <property type="match status" value="1"/>
</dbReference>
<evidence type="ECO:0000259" key="7">
    <source>
        <dbReference type="PROSITE" id="PS50110"/>
    </source>
</evidence>
<evidence type="ECO:0000256" key="3">
    <source>
        <dbReference type="ARBA" id="ARBA00023125"/>
    </source>
</evidence>
<dbReference type="RefSeq" id="WP_086537317.1">
    <property type="nucleotide sequence ID" value="NZ_NGFO01000033.1"/>
</dbReference>
<dbReference type="SMART" id="SM00421">
    <property type="entry name" value="HTH_LUXR"/>
    <property type="match status" value="1"/>
</dbReference>
<proteinExistence type="predicted"/>
<dbReference type="InterPro" id="IPR001789">
    <property type="entry name" value="Sig_transdc_resp-reg_receiver"/>
</dbReference>
<dbReference type="Pfam" id="PF00072">
    <property type="entry name" value="Response_reg"/>
    <property type="match status" value="1"/>
</dbReference>
<dbReference type="PANTHER" id="PTHR43214:SF24">
    <property type="entry name" value="TRANSCRIPTIONAL REGULATORY PROTEIN NARL-RELATED"/>
    <property type="match status" value="1"/>
</dbReference>
<evidence type="ECO:0000256" key="4">
    <source>
        <dbReference type="ARBA" id="ARBA00023163"/>
    </source>
</evidence>
<dbReference type="PANTHER" id="PTHR43214">
    <property type="entry name" value="TWO-COMPONENT RESPONSE REGULATOR"/>
    <property type="match status" value="1"/>
</dbReference>
<reference evidence="8 9" key="1">
    <citation type="submission" date="2017-05" db="EMBL/GenBank/DDBJ databases">
        <title>Biotechnological potential of actinobacteria isolated from South African environments.</title>
        <authorList>
            <person name="Le Roes-Hill M."/>
            <person name="Prins A."/>
            <person name="Durrell K.A."/>
        </authorList>
    </citation>
    <scope>NUCLEOTIDE SEQUENCE [LARGE SCALE GENOMIC DNA]</scope>
    <source>
        <strain evidence="8">BS2</strain>
    </source>
</reference>
<dbReference type="PROSITE" id="PS00622">
    <property type="entry name" value="HTH_LUXR_1"/>
    <property type="match status" value="1"/>
</dbReference>
<dbReference type="AlphaFoldDB" id="A0A243Q5B5"/>
<dbReference type="PRINTS" id="PR00038">
    <property type="entry name" value="HTHLUXR"/>
</dbReference>
<evidence type="ECO:0000259" key="6">
    <source>
        <dbReference type="PROSITE" id="PS50043"/>
    </source>
</evidence>
<dbReference type="PROSITE" id="PS50043">
    <property type="entry name" value="HTH_LUXR_2"/>
    <property type="match status" value="1"/>
</dbReference>
<dbReference type="CDD" id="cd17535">
    <property type="entry name" value="REC_NarL-like"/>
    <property type="match status" value="1"/>
</dbReference>
<evidence type="ECO:0000256" key="5">
    <source>
        <dbReference type="PROSITE-ProRule" id="PRU00169"/>
    </source>
</evidence>
<dbReference type="Proteomes" id="UP000194632">
    <property type="component" value="Unassembled WGS sequence"/>
</dbReference>
<keyword evidence="3 8" id="KW-0238">DNA-binding</keyword>
<dbReference type="SUPFAM" id="SSF52172">
    <property type="entry name" value="CheY-like"/>
    <property type="match status" value="1"/>
</dbReference>
<evidence type="ECO:0000256" key="2">
    <source>
        <dbReference type="ARBA" id="ARBA00023015"/>
    </source>
</evidence>
<dbReference type="InterPro" id="IPR039420">
    <property type="entry name" value="WalR-like"/>
</dbReference>
<accession>A0A243Q5B5</accession>
<dbReference type="InterPro" id="IPR000792">
    <property type="entry name" value="Tscrpt_reg_LuxR_C"/>
</dbReference>
<comment type="caution">
    <text evidence="8">The sequence shown here is derived from an EMBL/GenBank/DDBJ whole genome shotgun (WGS) entry which is preliminary data.</text>
</comment>
<keyword evidence="1 5" id="KW-0597">Phosphoprotein</keyword>
<keyword evidence="2" id="KW-0805">Transcription regulation</keyword>
<feature type="modified residue" description="4-aspartylphosphate" evidence="5">
    <location>
        <position position="54"/>
    </location>
</feature>
<dbReference type="GO" id="GO:0006355">
    <property type="term" value="P:regulation of DNA-templated transcription"/>
    <property type="evidence" value="ECO:0007669"/>
    <property type="project" value="InterPro"/>
</dbReference>
<keyword evidence="9" id="KW-1185">Reference proteome</keyword>
<dbReference type="STRING" id="417102.CA982_22025"/>
<protein>
    <submittedName>
        <fullName evidence="8">DNA-binding response regulator</fullName>
    </submittedName>
</protein>
<organism evidence="8 9">
    <name type="scientific">Gordonia lacunae</name>
    <dbReference type="NCBI Taxonomy" id="417102"/>
    <lineage>
        <taxon>Bacteria</taxon>
        <taxon>Bacillati</taxon>
        <taxon>Actinomycetota</taxon>
        <taxon>Actinomycetes</taxon>
        <taxon>Mycobacteriales</taxon>
        <taxon>Gordoniaceae</taxon>
        <taxon>Gordonia</taxon>
    </lineage>
</organism>
<dbReference type="CDD" id="cd06170">
    <property type="entry name" value="LuxR_C_like"/>
    <property type="match status" value="1"/>
</dbReference>
<name>A0A243Q5B5_9ACTN</name>
<dbReference type="SMART" id="SM00448">
    <property type="entry name" value="REC"/>
    <property type="match status" value="1"/>
</dbReference>
<sequence>MISVALVDDQPLFRSGIAMVINSQDDMTVVAEAATGATILTLCRTHRPDVVLMDIRMPDTDGIEATSTLFAELGAEAPKVLVLTTFDLEEAALSAIEAGASGFIVKDTEPEFLLAAIRQVNAGSNVVSSAATRSLFEQFRPAARSTPGAEYGELTPREREILLYVAQGMSNSEVAGQLFISEATVKTHVSRILTKLDLRDRIHMVIYAYEHSLV</sequence>
<dbReference type="InterPro" id="IPR058245">
    <property type="entry name" value="NreC/VraR/RcsB-like_REC"/>
</dbReference>
<dbReference type="GO" id="GO:0000160">
    <property type="term" value="P:phosphorelay signal transduction system"/>
    <property type="evidence" value="ECO:0007669"/>
    <property type="project" value="InterPro"/>
</dbReference>
<feature type="domain" description="HTH luxR-type" evidence="6">
    <location>
        <begin position="147"/>
        <end position="212"/>
    </location>
</feature>
<dbReference type="SUPFAM" id="SSF46894">
    <property type="entry name" value="C-terminal effector domain of the bipartite response regulators"/>
    <property type="match status" value="1"/>
</dbReference>
<dbReference type="PROSITE" id="PS50110">
    <property type="entry name" value="RESPONSE_REGULATORY"/>
    <property type="match status" value="1"/>
</dbReference>
<dbReference type="InterPro" id="IPR011006">
    <property type="entry name" value="CheY-like_superfamily"/>
</dbReference>
<dbReference type="Gene3D" id="3.40.50.2300">
    <property type="match status" value="1"/>
</dbReference>
<keyword evidence="4" id="KW-0804">Transcription</keyword>
<evidence type="ECO:0000256" key="1">
    <source>
        <dbReference type="ARBA" id="ARBA00022553"/>
    </source>
</evidence>
<evidence type="ECO:0000313" key="9">
    <source>
        <dbReference type="Proteomes" id="UP000194632"/>
    </source>
</evidence>
<dbReference type="OrthoDB" id="9808843at2"/>
<dbReference type="InterPro" id="IPR016032">
    <property type="entry name" value="Sig_transdc_resp-reg_C-effctor"/>
</dbReference>
<dbReference type="EMBL" id="NGFO01000033">
    <property type="protein sequence ID" value="OUC76439.1"/>
    <property type="molecule type" value="Genomic_DNA"/>
</dbReference>
<dbReference type="GO" id="GO:0003677">
    <property type="term" value="F:DNA binding"/>
    <property type="evidence" value="ECO:0007669"/>
    <property type="project" value="UniProtKB-KW"/>
</dbReference>
<feature type="domain" description="Response regulatory" evidence="7">
    <location>
        <begin position="3"/>
        <end position="121"/>
    </location>
</feature>
<evidence type="ECO:0000313" key="8">
    <source>
        <dbReference type="EMBL" id="OUC76439.1"/>
    </source>
</evidence>